<name>A0A9D9IQ36_9BACT</name>
<evidence type="ECO:0000313" key="11">
    <source>
        <dbReference type="Proteomes" id="UP000823598"/>
    </source>
</evidence>
<dbReference type="EMBL" id="JADIMC010000052">
    <property type="protein sequence ID" value="MBO8476211.1"/>
    <property type="molecule type" value="Genomic_DNA"/>
</dbReference>
<dbReference type="EC" id="2.4.99.12" evidence="2 8"/>
<organism evidence="10 11">
    <name type="scientific">Candidatus Limisoma faecipullorum</name>
    <dbReference type="NCBI Taxonomy" id="2840854"/>
    <lineage>
        <taxon>Bacteria</taxon>
        <taxon>Pseudomonadati</taxon>
        <taxon>Bacteroidota</taxon>
        <taxon>Bacteroidia</taxon>
        <taxon>Bacteroidales</taxon>
        <taxon>Candidatus Limisoma</taxon>
    </lineage>
</organism>
<comment type="function">
    <text evidence="8">Involved in lipopolysaccharide (LPS) biosynthesis. Catalyzes the transfer of 3-deoxy-D-manno-octulosonate (Kdo) residue(s) from CMP-Kdo to lipid IV(A), the tetraacyldisaccharide-1,4'-bisphosphate precursor of lipid A.</text>
</comment>
<reference evidence="10" key="2">
    <citation type="journal article" date="2021" name="PeerJ">
        <title>Extensive microbial diversity within the chicken gut microbiome revealed by metagenomics and culture.</title>
        <authorList>
            <person name="Gilroy R."/>
            <person name="Ravi A."/>
            <person name="Getino M."/>
            <person name="Pursley I."/>
            <person name="Horton D.L."/>
            <person name="Alikhan N.F."/>
            <person name="Baker D."/>
            <person name="Gharbi K."/>
            <person name="Hall N."/>
            <person name="Watson M."/>
            <person name="Adriaenssens E.M."/>
            <person name="Foster-Nyarko E."/>
            <person name="Jarju S."/>
            <person name="Secka A."/>
            <person name="Antonio M."/>
            <person name="Oren A."/>
            <person name="Chaudhuri R.R."/>
            <person name="La Ragione R."/>
            <person name="Hildebrand F."/>
            <person name="Pallen M.J."/>
        </authorList>
    </citation>
    <scope>NUCLEOTIDE SEQUENCE</scope>
    <source>
        <strain evidence="10">6919</strain>
    </source>
</reference>
<proteinExistence type="inferred from homology"/>
<dbReference type="Proteomes" id="UP000823598">
    <property type="component" value="Unassembled WGS sequence"/>
</dbReference>
<sequence>MNILYNTALELYALGARIAGARNRKAKLMTEGQRRTPGIMKEQIDPKASYIWIHVSSLGEFEQGRPLIEMIKKTTPDKKILLTFFSPSGYEVCKNYGLADVICYLPFDLPRNVKKFLDSVNIEKAIFVKYEFWGNYLSELKRRGIPTYIISAIFRPTQAFFKPYGGMFRKMLRCYDKLFVQDKASADLLASIGVNNTVIAGDTRFDRVSDILDNKIDFPAIESFSRGQFTLFAGSSWEPDEEFLIPFFNSTPEMKMVIAPHEISPERIAGIKEKLKRKTILYSEATPETAAEADCLIIDCYGILSKCYRFASVAYIGGGFGAGIHNINEAAVYGIPVIFGPNYHKFKEAHDLLRLEGAFTVNDGGEFATIMQKLLSDGQYLTEHGKIAGNYIRDNIGATERIYRAIF</sequence>
<accession>A0A9D9IQ36</accession>
<reference evidence="10" key="1">
    <citation type="submission" date="2020-10" db="EMBL/GenBank/DDBJ databases">
        <authorList>
            <person name="Gilroy R."/>
        </authorList>
    </citation>
    <scope>NUCLEOTIDE SEQUENCE</scope>
    <source>
        <strain evidence="10">6919</strain>
    </source>
</reference>
<keyword evidence="8" id="KW-0472">Membrane</keyword>
<comment type="similarity">
    <text evidence="8">Belongs to the glycosyltransferase group 1 family.</text>
</comment>
<evidence type="ECO:0000256" key="2">
    <source>
        <dbReference type="ARBA" id="ARBA00012621"/>
    </source>
</evidence>
<dbReference type="GO" id="GO:0043842">
    <property type="term" value="F:Kdo transferase activity"/>
    <property type="evidence" value="ECO:0007669"/>
    <property type="project" value="UniProtKB-EC"/>
</dbReference>
<dbReference type="GO" id="GO:0009244">
    <property type="term" value="P:lipopolysaccharide core region biosynthetic process"/>
    <property type="evidence" value="ECO:0007669"/>
    <property type="project" value="UniProtKB-UniRule"/>
</dbReference>
<dbReference type="InterPro" id="IPR007507">
    <property type="entry name" value="Glycos_transf_N"/>
</dbReference>
<feature type="domain" description="3-deoxy-D-manno-octulosonic-acid transferase N-terminal" evidence="9">
    <location>
        <begin position="45"/>
        <end position="206"/>
    </location>
</feature>
<evidence type="ECO:0000256" key="3">
    <source>
        <dbReference type="ARBA" id="ARBA00019077"/>
    </source>
</evidence>
<comment type="caution">
    <text evidence="10">The sequence shown here is derived from an EMBL/GenBank/DDBJ whole genome shotgun (WGS) entry which is preliminary data.</text>
</comment>
<keyword evidence="8" id="KW-0448">Lipopolysaccharide biosynthesis</keyword>
<evidence type="ECO:0000313" key="10">
    <source>
        <dbReference type="EMBL" id="MBO8476211.1"/>
    </source>
</evidence>
<dbReference type="InterPro" id="IPR039901">
    <property type="entry name" value="Kdotransferase"/>
</dbReference>
<evidence type="ECO:0000259" key="9">
    <source>
        <dbReference type="Pfam" id="PF04413"/>
    </source>
</evidence>
<comment type="catalytic activity">
    <reaction evidence="6 8">
        <text>lipid IVA (E. coli) + CMP-3-deoxy-beta-D-manno-octulosonate = alpha-Kdo-(2-&gt;6)-lipid IVA (E. coli) + CMP + H(+)</text>
        <dbReference type="Rhea" id="RHEA:28066"/>
        <dbReference type="ChEBI" id="CHEBI:15378"/>
        <dbReference type="ChEBI" id="CHEBI:58603"/>
        <dbReference type="ChEBI" id="CHEBI:60364"/>
        <dbReference type="ChEBI" id="CHEBI:60377"/>
        <dbReference type="ChEBI" id="CHEBI:85987"/>
        <dbReference type="EC" id="2.4.99.12"/>
    </reaction>
</comment>
<gene>
    <name evidence="10" type="ORF">IAB88_04390</name>
</gene>
<evidence type="ECO:0000256" key="5">
    <source>
        <dbReference type="ARBA" id="ARBA00031445"/>
    </source>
</evidence>
<comment type="pathway">
    <text evidence="1 8">Bacterial outer membrane biogenesis; LPS core biosynthesis.</text>
</comment>
<dbReference type="AlphaFoldDB" id="A0A9D9IQ36"/>
<evidence type="ECO:0000256" key="7">
    <source>
        <dbReference type="PIRSR" id="PIRSR639901-1"/>
    </source>
</evidence>
<keyword evidence="8" id="KW-1003">Cell membrane</keyword>
<dbReference type="PANTHER" id="PTHR42755">
    <property type="entry name" value="3-DEOXY-MANNO-OCTULOSONATE CYTIDYLYLTRANSFERASE"/>
    <property type="match status" value="1"/>
</dbReference>
<keyword evidence="4 8" id="KW-0808">Transferase</keyword>
<feature type="active site" description="Proton acceptor" evidence="7">
    <location>
        <position position="60"/>
    </location>
</feature>
<dbReference type="InterPro" id="IPR038107">
    <property type="entry name" value="Glycos_transf_N_sf"/>
</dbReference>
<dbReference type="SUPFAM" id="SSF53756">
    <property type="entry name" value="UDP-Glycosyltransferase/glycogen phosphorylase"/>
    <property type="match status" value="1"/>
</dbReference>
<evidence type="ECO:0000256" key="6">
    <source>
        <dbReference type="ARBA" id="ARBA00049183"/>
    </source>
</evidence>
<comment type="subcellular location">
    <subcellularLocation>
        <location evidence="8">Cell membrane</location>
    </subcellularLocation>
</comment>
<evidence type="ECO:0000256" key="4">
    <source>
        <dbReference type="ARBA" id="ARBA00022679"/>
    </source>
</evidence>
<evidence type="ECO:0000256" key="1">
    <source>
        <dbReference type="ARBA" id="ARBA00004713"/>
    </source>
</evidence>
<protein>
    <recommendedName>
        <fullName evidence="3 8">3-deoxy-D-manno-octulosonic acid transferase</fullName>
        <shortName evidence="8">Kdo transferase</shortName>
        <ecNumber evidence="2 8">2.4.99.12</ecNumber>
    </recommendedName>
    <alternativeName>
        <fullName evidence="5 8">Lipid IV(A) 3-deoxy-D-manno-octulosonic acid transferase</fullName>
    </alternativeName>
</protein>
<dbReference type="PANTHER" id="PTHR42755:SF1">
    <property type="entry name" value="3-DEOXY-D-MANNO-OCTULOSONIC ACID TRANSFERASE, MITOCHONDRIAL-RELATED"/>
    <property type="match status" value="1"/>
</dbReference>
<evidence type="ECO:0000256" key="8">
    <source>
        <dbReference type="RuleBase" id="RU365103"/>
    </source>
</evidence>
<dbReference type="GO" id="GO:0009245">
    <property type="term" value="P:lipid A biosynthetic process"/>
    <property type="evidence" value="ECO:0007669"/>
    <property type="project" value="TreeGrafter"/>
</dbReference>
<dbReference type="Pfam" id="PF04413">
    <property type="entry name" value="Glycos_transf_N"/>
    <property type="match status" value="1"/>
</dbReference>
<dbReference type="Gene3D" id="3.40.50.2000">
    <property type="entry name" value="Glycogen Phosphorylase B"/>
    <property type="match status" value="1"/>
</dbReference>
<dbReference type="Gene3D" id="3.40.50.11720">
    <property type="entry name" value="3-Deoxy-D-manno-octulosonic-acid transferase, N-terminal domain"/>
    <property type="match status" value="1"/>
</dbReference>
<dbReference type="GO" id="GO:0005886">
    <property type="term" value="C:plasma membrane"/>
    <property type="evidence" value="ECO:0007669"/>
    <property type="project" value="UniProtKB-SubCell"/>
</dbReference>